<evidence type="ECO:0000256" key="14">
    <source>
        <dbReference type="PIRSR" id="PIRSR602403-1"/>
    </source>
</evidence>
<comment type="similarity">
    <text evidence="5 15">Belongs to the cytochrome P450 family.</text>
</comment>
<dbReference type="GO" id="GO:0005506">
    <property type="term" value="F:iron ion binding"/>
    <property type="evidence" value="ECO:0007669"/>
    <property type="project" value="InterPro"/>
</dbReference>
<evidence type="ECO:0000256" key="3">
    <source>
        <dbReference type="ARBA" id="ARBA00004174"/>
    </source>
</evidence>
<proteinExistence type="evidence at transcript level"/>
<dbReference type="GO" id="GO:0004497">
    <property type="term" value="F:monooxygenase activity"/>
    <property type="evidence" value="ECO:0007669"/>
    <property type="project" value="UniProtKB-KW"/>
</dbReference>
<evidence type="ECO:0000256" key="9">
    <source>
        <dbReference type="ARBA" id="ARBA00022848"/>
    </source>
</evidence>
<dbReference type="CDD" id="cd11056">
    <property type="entry name" value="CYP6-like"/>
    <property type="match status" value="1"/>
</dbReference>
<evidence type="ECO:0000256" key="15">
    <source>
        <dbReference type="RuleBase" id="RU000461"/>
    </source>
</evidence>
<evidence type="ECO:0000256" key="7">
    <source>
        <dbReference type="ARBA" id="ARBA00022723"/>
    </source>
</evidence>
<evidence type="ECO:0000256" key="2">
    <source>
        <dbReference type="ARBA" id="ARBA00003690"/>
    </source>
</evidence>
<dbReference type="OrthoDB" id="2789670at2759"/>
<feature type="transmembrane region" description="Helical" evidence="16">
    <location>
        <begin position="12"/>
        <end position="31"/>
    </location>
</feature>
<dbReference type="SUPFAM" id="SSF48264">
    <property type="entry name" value="Cytochrome P450"/>
    <property type="match status" value="1"/>
</dbReference>
<dbReference type="InterPro" id="IPR002403">
    <property type="entry name" value="Cyt_P450_E_grp-IV"/>
</dbReference>
<evidence type="ECO:0000256" key="16">
    <source>
        <dbReference type="SAM" id="Phobius"/>
    </source>
</evidence>
<dbReference type="GO" id="GO:0016705">
    <property type="term" value="F:oxidoreductase activity, acting on paired donors, with incorporation or reduction of molecular oxygen"/>
    <property type="evidence" value="ECO:0007669"/>
    <property type="project" value="InterPro"/>
</dbReference>
<dbReference type="PANTHER" id="PTHR24292">
    <property type="entry name" value="CYTOCHROME P450"/>
    <property type="match status" value="1"/>
</dbReference>
<keyword evidence="12 15" id="KW-0503">Monooxygenase</keyword>
<organism evidence="17">
    <name type="scientific">Nilaparvata lugens</name>
    <name type="common">Brown planthopper</name>
    <dbReference type="NCBI Taxonomy" id="108931"/>
    <lineage>
        <taxon>Eukaryota</taxon>
        <taxon>Metazoa</taxon>
        <taxon>Ecdysozoa</taxon>
        <taxon>Arthropoda</taxon>
        <taxon>Hexapoda</taxon>
        <taxon>Insecta</taxon>
        <taxon>Pterygota</taxon>
        <taxon>Neoptera</taxon>
        <taxon>Paraneoptera</taxon>
        <taxon>Hemiptera</taxon>
        <taxon>Auchenorrhyncha</taxon>
        <taxon>Fulgoroidea</taxon>
        <taxon>Delphacidae</taxon>
        <taxon>Delphacinae</taxon>
        <taxon>Nilaparvata</taxon>
    </lineage>
</organism>
<keyword evidence="11 14" id="KW-0408">Iron</keyword>
<dbReference type="PANTHER" id="PTHR24292:SF54">
    <property type="entry name" value="CYP9F3-RELATED"/>
    <property type="match status" value="1"/>
</dbReference>
<dbReference type="Pfam" id="PF00067">
    <property type="entry name" value="p450"/>
    <property type="match status" value="1"/>
</dbReference>
<evidence type="ECO:0000256" key="10">
    <source>
        <dbReference type="ARBA" id="ARBA00023002"/>
    </source>
</evidence>
<evidence type="ECO:0000256" key="4">
    <source>
        <dbReference type="ARBA" id="ARBA00004406"/>
    </source>
</evidence>
<accession>A0A0K0LBB0</accession>
<reference evidence="17" key="1">
    <citation type="submission" date="2014-07" db="EMBL/GenBank/DDBJ databases">
        <title>A systematic study of Ichneumonosoma Meijere, Pelmatops Enderlein, Pseudopelmatops Shiraki and Soita Walker (Diptera: Tephritidae).</title>
        <authorList>
            <person name="Chen X.-L."/>
            <person name="Norrbom A."/>
            <person name="Zhu C.-D."/>
        </authorList>
    </citation>
    <scope>NUCLEOTIDE SEQUENCE</scope>
</reference>
<dbReference type="InterPro" id="IPR036396">
    <property type="entry name" value="Cyt_P450_sf"/>
</dbReference>
<keyword evidence="8" id="KW-0256">Endoplasmic reticulum</keyword>
<keyword evidence="10 15" id="KW-0560">Oxidoreductase</keyword>
<evidence type="ECO:0000256" key="8">
    <source>
        <dbReference type="ARBA" id="ARBA00022824"/>
    </source>
</evidence>
<keyword evidence="7 14" id="KW-0479">Metal-binding</keyword>
<comment type="function">
    <text evidence="2">May be involved in the metabolism of insect hormones and in the breakdown of synthetic insecticides.</text>
</comment>
<evidence type="ECO:0000256" key="5">
    <source>
        <dbReference type="ARBA" id="ARBA00010617"/>
    </source>
</evidence>
<dbReference type="InterPro" id="IPR017972">
    <property type="entry name" value="Cyt_P450_CS"/>
</dbReference>
<dbReference type="GO" id="GO:0005789">
    <property type="term" value="C:endoplasmic reticulum membrane"/>
    <property type="evidence" value="ECO:0007669"/>
    <property type="project" value="UniProtKB-SubCell"/>
</dbReference>
<dbReference type="InterPro" id="IPR001128">
    <property type="entry name" value="Cyt_P450"/>
</dbReference>
<evidence type="ECO:0000256" key="1">
    <source>
        <dbReference type="ARBA" id="ARBA00001971"/>
    </source>
</evidence>
<keyword evidence="13 16" id="KW-0472">Membrane</keyword>
<evidence type="ECO:0000256" key="11">
    <source>
        <dbReference type="ARBA" id="ARBA00023004"/>
    </source>
</evidence>
<feature type="binding site" description="axial binding residue" evidence="14">
    <location>
        <position position="454"/>
    </location>
    <ligand>
        <name>heme</name>
        <dbReference type="ChEBI" id="CHEBI:30413"/>
    </ligand>
    <ligandPart>
        <name>Fe</name>
        <dbReference type="ChEBI" id="CHEBI:18248"/>
    </ligandPart>
</feature>
<dbReference type="InterPro" id="IPR050476">
    <property type="entry name" value="Insect_CytP450_Detox"/>
</dbReference>
<keyword evidence="16" id="KW-1133">Transmembrane helix</keyword>
<dbReference type="Gene3D" id="1.10.630.10">
    <property type="entry name" value="Cytochrome P450"/>
    <property type="match status" value="1"/>
</dbReference>
<dbReference type="FunFam" id="1.10.630.10:FF:000042">
    <property type="entry name" value="Cytochrome P450"/>
    <property type="match status" value="1"/>
</dbReference>
<dbReference type="PRINTS" id="PR00465">
    <property type="entry name" value="EP450IV"/>
</dbReference>
<evidence type="ECO:0000313" key="17">
    <source>
        <dbReference type="EMBL" id="AIW79992.1"/>
    </source>
</evidence>
<dbReference type="EMBL" id="KM217029">
    <property type="protein sequence ID" value="AIW79992.1"/>
    <property type="molecule type" value="mRNA"/>
</dbReference>
<dbReference type="AlphaFoldDB" id="A0A0K0LBB0"/>
<evidence type="ECO:0000256" key="13">
    <source>
        <dbReference type="ARBA" id="ARBA00023136"/>
    </source>
</evidence>
<dbReference type="GO" id="GO:0020037">
    <property type="term" value="F:heme binding"/>
    <property type="evidence" value="ECO:0007669"/>
    <property type="project" value="InterPro"/>
</dbReference>
<comment type="cofactor">
    <cofactor evidence="1 14">
        <name>heme</name>
        <dbReference type="ChEBI" id="CHEBI:30413"/>
    </cofactor>
</comment>
<comment type="subcellular location">
    <subcellularLocation>
        <location evidence="4">Endoplasmic reticulum membrane</location>
        <topology evidence="4">Peripheral membrane protein</topology>
    </subcellularLocation>
    <subcellularLocation>
        <location evidence="3">Microsome membrane</location>
        <topology evidence="3">Peripheral membrane protein</topology>
    </subcellularLocation>
</comment>
<evidence type="ECO:0000256" key="6">
    <source>
        <dbReference type="ARBA" id="ARBA00022617"/>
    </source>
</evidence>
<protein>
    <submittedName>
        <fullName evidence="17">Cytochrome P450 CYP6FU1</fullName>
    </submittedName>
</protein>
<keyword evidence="6 14" id="KW-0349">Heme</keyword>
<dbReference type="PROSITE" id="PS00086">
    <property type="entry name" value="CYTOCHROME_P450"/>
    <property type="match status" value="1"/>
</dbReference>
<keyword evidence="16" id="KW-0812">Transmembrane</keyword>
<sequence>MCKEQWLFDSVLWLLPVITLITGIITLFYFLGTKNYNYWTKHGVFSNTPRWPFLGNLRISDLPKSNRDLIKGIYDSFEGRGCGGFYFLTKPVLVVRDPDLIVSILVSDFTHFSSRGFHSNEQHDPLSKNLIHLDGPPWKQVRPKMTAAFGINKLRTMISDMDNFAAKTLEQMSKHSNINAEDLSDKFMIDVVSSCLFGINSEAIENPESAFYEVAKQIFDGYHFLVHVFVGYMFPAVHTLARMTVARSQVTHFFKKVTNENLHLRKSEGFSQRKDFFQTLVSMKETQEICKEDNGGSKVCDEDFIAANLFMFFSAGFDSSGKIGAFIIYELAANKEMQTTLRDEVLRVLEKYDDKMSFEALQEMTYLEKIVAEANRKYPILMVIFRKCEKAYRLPDGGLIEPGINVMIPSSAIHYDPKFYPDPEKFDPERFSEENKSQRHQGSYLPFGIGPRICPAWQFAILELKVFVARIVSKYELDLHPSTATPMRLHPRNFLLSPESDIIVNLTKV</sequence>
<evidence type="ECO:0000256" key="12">
    <source>
        <dbReference type="ARBA" id="ARBA00023033"/>
    </source>
</evidence>
<keyword evidence="9" id="KW-0492">Microsome</keyword>
<name>A0A0K0LBB0_NILLU</name>